<gene>
    <name evidence="2" type="ORF">NOO_LOCUS13499</name>
</gene>
<evidence type="ECO:0000313" key="3">
    <source>
        <dbReference type="Proteomes" id="UP000271087"/>
    </source>
</evidence>
<evidence type="ECO:0000256" key="1">
    <source>
        <dbReference type="SAM" id="MobiDB-lite"/>
    </source>
</evidence>
<evidence type="ECO:0000313" key="4">
    <source>
        <dbReference type="WBParaSite" id="nOo.2.0.1.t13499-RA"/>
    </source>
</evidence>
<name>A0A182EZ90_ONCOC</name>
<feature type="compositionally biased region" description="Low complexity" evidence="1">
    <location>
        <begin position="24"/>
        <end position="34"/>
    </location>
</feature>
<dbReference type="Proteomes" id="UP000271087">
    <property type="component" value="Unassembled WGS sequence"/>
</dbReference>
<organism evidence="4">
    <name type="scientific">Onchocerca ochengi</name>
    <name type="common">Filarial nematode worm</name>
    <dbReference type="NCBI Taxonomy" id="42157"/>
    <lineage>
        <taxon>Eukaryota</taxon>
        <taxon>Metazoa</taxon>
        <taxon>Ecdysozoa</taxon>
        <taxon>Nematoda</taxon>
        <taxon>Chromadorea</taxon>
        <taxon>Rhabditida</taxon>
        <taxon>Spirurina</taxon>
        <taxon>Spiruromorpha</taxon>
        <taxon>Filarioidea</taxon>
        <taxon>Onchocercidae</taxon>
        <taxon>Onchocerca</taxon>
    </lineage>
</organism>
<proteinExistence type="predicted"/>
<keyword evidence="3" id="KW-1185">Reference proteome</keyword>
<accession>A0A182EZ90</accession>
<reference evidence="4" key="1">
    <citation type="submission" date="2016-06" db="UniProtKB">
        <authorList>
            <consortium name="WormBaseParasite"/>
        </authorList>
    </citation>
    <scope>IDENTIFICATION</scope>
</reference>
<dbReference type="EMBL" id="UYRW01015859">
    <property type="protein sequence ID" value="VDN02531.1"/>
    <property type="molecule type" value="Genomic_DNA"/>
</dbReference>
<dbReference type="AlphaFoldDB" id="A0A182EZ90"/>
<feature type="region of interest" description="Disordered" evidence="1">
    <location>
        <begin position="1"/>
        <end position="34"/>
    </location>
</feature>
<evidence type="ECO:0000313" key="2">
    <source>
        <dbReference type="EMBL" id="VDN02531.1"/>
    </source>
</evidence>
<dbReference type="WBParaSite" id="nOo.2.0.1.t13499-RA">
    <property type="protein sequence ID" value="nOo.2.0.1.t13499-RA"/>
    <property type="gene ID" value="nOo.2.0.1.g13499"/>
</dbReference>
<sequence>MLSDSQGSEKSSEKLVNRKRANNDDNSSSIDLDQ</sequence>
<reference evidence="2 3" key="2">
    <citation type="submission" date="2018-08" db="EMBL/GenBank/DDBJ databases">
        <authorList>
            <person name="Laetsch R D."/>
            <person name="Stevens L."/>
            <person name="Kumar S."/>
            <person name="Blaxter L. M."/>
        </authorList>
    </citation>
    <scope>NUCLEOTIDE SEQUENCE [LARGE SCALE GENOMIC DNA]</scope>
</reference>
<protein>
    <submittedName>
        <fullName evidence="2 4">Uncharacterized protein</fullName>
    </submittedName>
</protein>